<feature type="region of interest" description="Disordered" evidence="4">
    <location>
        <begin position="328"/>
        <end position="376"/>
    </location>
</feature>
<feature type="compositionally biased region" description="Basic residues" evidence="4">
    <location>
        <begin position="867"/>
        <end position="882"/>
    </location>
</feature>
<dbReference type="EMBL" id="RDQH01000329">
    <property type="protein sequence ID" value="RXI03477.1"/>
    <property type="molecule type" value="Genomic_DNA"/>
</dbReference>
<feature type="region of interest" description="Disordered" evidence="4">
    <location>
        <begin position="1"/>
        <end position="169"/>
    </location>
</feature>
<keyword evidence="7" id="KW-1185">Reference proteome</keyword>
<evidence type="ECO:0000259" key="5">
    <source>
        <dbReference type="PROSITE" id="PS50014"/>
    </source>
</evidence>
<feature type="compositionally biased region" description="Basic and acidic residues" evidence="4">
    <location>
        <begin position="14"/>
        <end position="23"/>
    </location>
</feature>
<feature type="compositionally biased region" description="Polar residues" evidence="4">
    <location>
        <begin position="727"/>
        <end position="738"/>
    </location>
</feature>
<dbReference type="AlphaFoldDB" id="A0A498K877"/>
<evidence type="ECO:0000313" key="6">
    <source>
        <dbReference type="EMBL" id="RXI03477.1"/>
    </source>
</evidence>
<evidence type="ECO:0000256" key="1">
    <source>
        <dbReference type="ARBA" id="ARBA00023117"/>
    </source>
</evidence>
<feature type="compositionally biased region" description="Basic and acidic residues" evidence="4">
    <location>
        <begin position="504"/>
        <end position="518"/>
    </location>
</feature>
<evidence type="ECO:0000256" key="3">
    <source>
        <dbReference type="SAM" id="Coils"/>
    </source>
</evidence>
<dbReference type="InterPro" id="IPR001487">
    <property type="entry name" value="Bromodomain"/>
</dbReference>
<feature type="compositionally biased region" description="Acidic residues" evidence="4">
    <location>
        <begin position="121"/>
        <end position="141"/>
    </location>
</feature>
<name>A0A498K877_MALDO</name>
<dbReference type="InterPro" id="IPR036427">
    <property type="entry name" value="Bromodomain-like_sf"/>
</dbReference>
<feature type="compositionally biased region" description="Acidic residues" evidence="4">
    <location>
        <begin position="97"/>
        <end position="106"/>
    </location>
</feature>
<feature type="compositionally biased region" description="Polar residues" evidence="4">
    <location>
        <begin position="555"/>
        <end position="569"/>
    </location>
</feature>
<dbReference type="InterPro" id="IPR051831">
    <property type="entry name" value="Bromodomain_contain_prot"/>
</dbReference>
<keyword evidence="1 2" id="KW-0103">Bromodomain</keyword>
<comment type="caution">
    <text evidence="6">The sequence shown here is derived from an EMBL/GenBank/DDBJ whole genome shotgun (WGS) entry which is preliminary data.</text>
</comment>
<feature type="compositionally biased region" description="Polar residues" evidence="4">
    <location>
        <begin position="889"/>
        <end position="899"/>
    </location>
</feature>
<feature type="compositionally biased region" description="Basic and acidic residues" evidence="4">
    <location>
        <begin position="744"/>
        <end position="755"/>
    </location>
</feature>
<feature type="domain" description="Bromo" evidence="5">
    <location>
        <begin position="182"/>
        <end position="252"/>
    </location>
</feature>
<feature type="compositionally biased region" description="Polar residues" evidence="4">
    <location>
        <begin position="1039"/>
        <end position="1060"/>
    </location>
</feature>
<dbReference type="PANTHER" id="PTHR22881">
    <property type="entry name" value="BROMODOMAIN CONTAINING PROTEIN"/>
    <property type="match status" value="1"/>
</dbReference>
<reference evidence="6 7" key="1">
    <citation type="submission" date="2018-10" db="EMBL/GenBank/DDBJ databases">
        <title>A high-quality apple genome assembly.</title>
        <authorList>
            <person name="Hu J."/>
        </authorList>
    </citation>
    <scope>NUCLEOTIDE SEQUENCE [LARGE SCALE GENOMIC DNA]</scope>
    <source>
        <strain evidence="7">cv. HFTH1</strain>
        <tissue evidence="6">Young leaf</tissue>
    </source>
</reference>
<feature type="compositionally biased region" description="Polar residues" evidence="4">
    <location>
        <begin position="819"/>
        <end position="837"/>
    </location>
</feature>
<dbReference type="SUPFAM" id="SSF47370">
    <property type="entry name" value="Bromodomain"/>
    <property type="match status" value="1"/>
</dbReference>
<feature type="coiled-coil region" evidence="3">
    <location>
        <begin position="259"/>
        <end position="286"/>
    </location>
</feature>
<dbReference type="InterPro" id="IPR018359">
    <property type="entry name" value="Bromodomain_CS"/>
</dbReference>
<evidence type="ECO:0000313" key="7">
    <source>
        <dbReference type="Proteomes" id="UP000290289"/>
    </source>
</evidence>
<dbReference type="CDD" id="cd04369">
    <property type="entry name" value="Bromodomain"/>
    <property type="match status" value="1"/>
</dbReference>
<feature type="region of interest" description="Disordered" evidence="4">
    <location>
        <begin position="867"/>
        <end position="909"/>
    </location>
</feature>
<feature type="region of interest" description="Disordered" evidence="4">
    <location>
        <begin position="719"/>
        <end position="837"/>
    </location>
</feature>
<protein>
    <recommendedName>
        <fullName evidence="5">Bromo domain-containing protein</fullName>
    </recommendedName>
</protein>
<sequence>MGQIVRRKKKGRPSKADLARRSGELPAKPTKKESDVRRSLRRRNVKYNIDYDDYLDEDDEEDEEEDERRREKKVKLVMKLDQAGNRSARDSHAQDSGGDEDEEDGENERKQQKRRRINGGDDSDKDDDGIDDDDDGDDDCEERCRKADSKRPDSPPGAPSDPNAAIPLPDKKTLELILDKLQKKDTYGVYAEPVDPEELPDYHEVIERPMDFATVRKQVANGLYSTLEQFEGDVFLICSNAMEYNSSDTIYYKQACSIQELAKRKFDRLRSDYERLEKELKLVQKTKSNSLVKKQTKKPLCRTLQEPIGSDFSSGATLATAVDVQNTSLPTQGSGCERPSNIDGPVEGNSSLNEANVEKPEDMSSGKGLLSKVGRKPSVVDENRRATYNISTQPVVRSESVFTTFDSEIKQFVAVGLHAEYSYARSLARFCGNLGSVAWKVASKRIEQALPEGCKFGRGWVGEYEPLPTPVLLVENSTQNQSALASKFYSCPELRKDDRTLRTSVPAKEHPVTEERQHSVSVPTSGGRPSFLGSTTKGQYSEGKPTVIRPVGAKPNSTVNPQKNLQSQFREPEKKVQKEVELNSIPSVHPQKNPQSRFIEPAKKVQKAVELNSIPSVNSQNKMQSRFIEPEKTVQKEVELNSIPSVHPQKNLQSWSIKPEKKVPKAVELNSIPSVNPQNKLQSRFIEPEKEVQKEVELNSIPSVHPQKNLQSRFIKPEKKVQRAAELNSTPSVNPQKKLQSRFVEPEKKVQKEVELNSIPSVNHNNANLVAEKQSSRKSEAEASRPRDTVSRNMNLPQPVPFKMPDSNGNVNRGLPNGKNVSASLDNRMISPSDSAHTQMDRTAAFFPHGQVQGHSDSVQFLKNLAKKNQKQHKSSSQKQHKSSSQSSVDTQPIGSSVPSVRRDDSGNAAAAAARAWMSIGAGAFNQPTEDLTKPKSQISADSLYNPARDFQSQISRVRGEFPMQFQTQNSFSFPTFLQQPVRMANEAHFQGRPTVFPQLPAADLSRFQAQSPWRGLSPTAQPRPKQKQESLPPDLNIGFQSPGSPVKQSSSLLADSQQPDLALQL</sequence>
<accession>A0A498K877</accession>
<dbReference type="Gene3D" id="1.20.920.10">
    <property type="entry name" value="Bromodomain-like"/>
    <property type="match status" value="1"/>
</dbReference>
<feature type="region of interest" description="Disordered" evidence="4">
    <location>
        <begin position="1012"/>
        <end position="1066"/>
    </location>
</feature>
<dbReference type="PANTHER" id="PTHR22881:SF42">
    <property type="entry name" value="DNA-BINDING BROMODOMAIN-CONTAINING PROTEIN"/>
    <property type="match status" value="1"/>
</dbReference>
<gene>
    <name evidence="6" type="ORF">DVH24_004129</name>
</gene>
<feature type="compositionally biased region" description="Basic residues" evidence="4">
    <location>
        <begin position="1"/>
        <end position="13"/>
    </location>
</feature>
<dbReference type="STRING" id="3750.A0A498K877"/>
<organism evidence="6 7">
    <name type="scientific">Malus domestica</name>
    <name type="common">Apple</name>
    <name type="synonym">Pyrus malus</name>
    <dbReference type="NCBI Taxonomy" id="3750"/>
    <lineage>
        <taxon>Eukaryota</taxon>
        <taxon>Viridiplantae</taxon>
        <taxon>Streptophyta</taxon>
        <taxon>Embryophyta</taxon>
        <taxon>Tracheophyta</taxon>
        <taxon>Spermatophyta</taxon>
        <taxon>Magnoliopsida</taxon>
        <taxon>eudicotyledons</taxon>
        <taxon>Gunneridae</taxon>
        <taxon>Pentapetalae</taxon>
        <taxon>rosids</taxon>
        <taxon>fabids</taxon>
        <taxon>Rosales</taxon>
        <taxon>Rosaceae</taxon>
        <taxon>Amygdaloideae</taxon>
        <taxon>Maleae</taxon>
        <taxon>Malus</taxon>
    </lineage>
</organism>
<dbReference type="Proteomes" id="UP000290289">
    <property type="component" value="Chromosome 3"/>
</dbReference>
<evidence type="ECO:0000256" key="4">
    <source>
        <dbReference type="SAM" id="MobiDB-lite"/>
    </source>
</evidence>
<proteinExistence type="predicted"/>
<feature type="compositionally biased region" description="Polar residues" evidence="4">
    <location>
        <begin position="758"/>
        <end position="768"/>
    </location>
</feature>
<feature type="compositionally biased region" description="Acidic residues" evidence="4">
    <location>
        <begin position="50"/>
        <end position="66"/>
    </location>
</feature>
<evidence type="ECO:0000256" key="2">
    <source>
        <dbReference type="PROSITE-ProRule" id="PRU00035"/>
    </source>
</evidence>
<keyword evidence="3" id="KW-0175">Coiled coil</keyword>
<dbReference type="PROSITE" id="PS50014">
    <property type="entry name" value="BROMODOMAIN_2"/>
    <property type="match status" value="1"/>
</dbReference>
<feature type="region of interest" description="Disordered" evidence="4">
    <location>
        <begin position="504"/>
        <end position="574"/>
    </location>
</feature>
<dbReference type="PRINTS" id="PR00503">
    <property type="entry name" value="BROMODOMAIN"/>
</dbReference>
<dbReference type="Pfam" id="PF00439">
    <property type="entry name" value="Bromodomain"/>
    <property type="match status" value="1"/>
</dbReference>
<feature type="compositionally biased region" description="Basic and acidic residues" evidence="4">
    <location>
        <begin position="774"/>
        <end position="790"/>
    </location>
</feature>
<dbReference type="SMART" id="SM00297">
    <property type="entry name" value="BROMO"/>
    <property type="match status" value="1"/>
</dbReference>
<feature type="compositionally biased region" description="Basic and acidic residues" evidence="4">
    <location>
        <begin position="142"/>
        <end position="153"/>
    </location>
</feature>
<dbReference type="PROSITE" id="PS00633">
    <property type="entry name" value="BROMODOMAIN_1"/>
    <property type="match status" value="1"/>
</dbReference>